<comment type="caution">
    <text evidence="1">The sequence shown here is derived from an EMBL/GenBank/DDBJ whole genome shotgun (WGS) entry which is preliminary data.</text>
</comment>
<protein>
    <recommendedName>
        <fullName evidence="3">Transposase</fullName>
    </recommendedName>
</protein>
<evidence type="ECO:0000313" key="2">
    <source>
        <dbReference type="Proteomes" id="UP000838749"/>
    </source>
</evidence>
<dbReference type="Proteomes" id="UP000838749">
    <property type="component" value="Unassembled WGS sequence"/>
</dbReference>
<proteinExistence type="predicted"/>
<evidence type="ECO:0008006" key="3">
    <source>
        <dbReference type="Google" id="ProtNLM"/>
    </source>
</evidence>
<name>A0ABM9BDT0_9BACL</name>
<gene>
    <name evidence="1" type="ORF">PAECIP111894_02776</name>
</gene>
<dbReference type="EMBL" id="CAKMAB010000013">
    <property type="protein sequence ID" value="CAH1056623.1"/>
    <property type="molecule type" value="Genomic_DNA"/>
</dbReference>
<reference evidence="1" key="1">
    <citation type="submission" date="2021-12" db="EMBL/GenBank/DDBJ databases">
        <authorList>
            <person name="Criscuolo A."/>
        </authorList>
    </citation>
    <scope>NUCLEOTIDE SEQUENCE</scope>
    <source>
        <strain evidence="1">CIP111894</strain>
    </source>
</reference>
<evidence type="ECO:0000313" key="1">
    <source>
        <dbReference type="EMBL" id="CAH1056623.1"/>
    </source>
</evidence>
<organism evidence="1 2">
    <name type="scientific">Paenibacillus pseudetheri</name>
    <dbReference type="NCBI Taxonomy" id="2897682"/>
    <lineage>
        <taxon>Bacteria</taxon>
        <taxon>Bacillati</taxon>
        <taxon>Bacillota</taxon>
        <taxon>Bacilli</taxon>
        <taxon>Bacillales</taxon>
        <taxon>Paenibacillaceae</taxon>
        <taxon>Paenibacillus</taxon>
    </lineage>
</organism>
<accession>A0ABM9BDT0</accession>
<sequence length="36" mass="4292">MTRYSADEKTQAVMRYKKIKELENHRKIHSGTLSLQ</sequence>
<keyword evidence="2" id="KW-1185">Reference proteome</keyword>